<sequence>MPSTIFWYKASQTIR</sequence>
<organism evidence="1">
    <name type="scientific">Arundo donax</name>
    <name type="common">Giant reed</name>
    <name type="synonym">Donax arundinaceus</name>
    <dbReference type="NCBI Taxonomy" id="35708"/>
    <lineage>
        <taxon>Eukaryota</taxon>
        <taxon>Viridiplantae</taxon>
        <taxon>Streptophyta</taxon>
        <taxon>Embryophyta</taxon>
        <taxon>Tracheophyta</taxon>
        <taxon>Spermatophyta</taxon>
        <taxon>Magnoliopsida</taxon>
        <taxon>Liliopsida</taxon>
        <taxon>Poales</taxon>
        <taxon>Poaceae</taxon>
        <taxon>PACMAD clade</taxon>
        <taxon>Arundinoideae</taxon>
        <taxon>Arundineae</taxon>
        <taxon>Arundo</taxon>
    </lineage>
</organism>
<name>A0A0A9EU20_ARUDO</name>
<reference evidence="1" key="2">
    <citation type="journal article" date="2015" name="Data Brief">
        <title>Shoot transcriptome of the giant reed, Arundo donax.</title>
        <authorList>
            <person name="Barrero R.A."/>
            <person name="Guerrero F.D."/>
            <person name="Moolhuijzen P."/>
            <person name="Goolsby J.A."/>
            <person name="Tidwell J."/>
            <person name="Bellgard S.E."/>
            <person name="Bellgard M.I."/>
        </authorList>
    </citation>
    <scope>NUCLEOTIDE SEQUENCE</scope>
    <source>
        <tissue evidence="1">Shoot tissue taken approximately 20 cm above the soil surface</tissue>
    </source>
</reference>
<protein>
    <submittedName>
        <fullName evidence="1">Uncharacterized protein</fullName>
    </submittedName>
</protein>
<proteinExistence type="predicted"/>
<reference evidence="1" key="1">
    <citation type="submission" date="2014-09" db="EMBL/GenBank/DDBJ databases">
        <authorList>
            <person name="Magalhaes I.L.F."/>
            <person name="Oliveira U."/>
            <person name="Santos F.R."/>
            <person name="Vidigal T.H.D.A."/>
            <person name="Brescovit A.D."/>
            <person name="Santos A.J."/>
        </authorList>
    </citation>
    <scope>NUCLEOTIDE SEQUENCE</scope>
    <source>
        <tissue evidence="1">Shoot tissue taken approximately 20 cm above the soil surface</tissue>
    </source>
</reference>
<evidence type="ECO:0000313" key="1">
    <source>
        <dbReference type="EMBL" id="JAE02499.1"/>
    </source>
</evidence>
<accession>A0A0A9EU20</accession>
<dbReference type="EMBL" id="GBRH01195397">
    <property type="protein sequence ID" value="JAE02499.1"/>
    <property type="molecule type" value="Transcribed_RNA"/>
</dbReference>